<keyword evidence="2" id="KW-0472">Membrane</keyword>
<organism evidence="5 6">
    <name type="scientific">Candidatus Coprenecus stercoravium</name>
    <dbReference type="NCBI Taxonomy" id="2840735"/>
    <lineage>
        <taxon>Bacteria</taxon>
        <taxon>Pseudomonadati</taxon>
        <taxon>Bacteroidota</taxon>
        <taxon>Bacteroidia</taxon>
        <taxon>Bacteroidales</taxon>
        <taxon>Rikenellaceae</taxon>
        <taxon>Rikenellaceae incertae sedis</taxon>
        <taxon>Candidatus Coprenecus</taxon>
    </lineage>
</organism>
<reference evidence="5" key="2">
    <citation type="submission" date="2021-04" db="EMBL/GenBank/DDBJ databases">
        <authorList>
            <person name="Gilroy R."/>
        </authorList>
    </citation>
    <scope>NUCLEOTIDE SEQUENCE</scope>
    <source>
        <strain evidence="5">Gambia16-554</strain>
    </source>
</reference>
<dbReference type="InterPro" id="IPR036942">
    <property type="entry name" value="Beta-barrel_TonB_sf"/>
</dbReference>
<reference evidence="5" key="1">
    <citation type="journal article" date="2021" name="PeerJ">
        <title>Extensive microbial diversity within the chicken gut microbiome revealed by metagenomics and culture.</title>
        <authorList>
            <person name="Gilroy R."/>
            <person name="Ravi A."/>
            <person name="Getino M."/>
            <person name="Pursley I."/>
            <person name="Horton D.L."/>
            <person name="Alikhan N.F."/>
            <person name="Baker D."/>
            <person name="Gharbi K."/>
            <person name="Hall N."/>
            <person name="Watson M."/>
            <person name="Adriaenssens E.M."/>
            <person name="Foster-Nyarko E."/>
            <person name="Jarju S."/>
            <person name="Secka A."/>
            <person name="Antonio M."/>
            <person name="Oren A."/>
            <person name="Chaudhuri R.R."/>
            <person name="La Ragione R."/>
            <person name="Hildebrand F."/>
            <person name="Pallen M.J."/>
        </authorList>
    </citation>
    <scope>NUCLEOTIDE SEQUENCE</scope>
    <source>
        <strain evidence="5">Gambia16-554</strain>
    </source>
</reference>
<dbReference type="AlphaFoldDB" id="A0A9D2KA01"/>
<protein>
    <submittedName>
        <fullName evidence="5">TonB-dependent receptor</fullName>
    </submittedName>
</protein>
<accession>A0A9D2KA01</accession>
<evidence type="ECO:0000313" key="6">
    <source>
        <dbReference type="Proteomes" id="UP000824115"/>
    </source>
</evidence>
<keyword evidence="3" id="KW-0998">Cell outer membrane</keyword>
<keyword evidence="5" id="KW-0675">Receptor</keyword>
<sequence length="540" mass="60387">MKRLIKITAALLPSVFFSISVLAQDGINSTVKVERDYEGEIAGTVKSHIDAPVDDSLLNFKLNFDYTTFYSPYKDLYEFSPIQTVGPSVAGRTVYPWLYARVAAAYPWTPSADLYVSPRFGKRFTLGVRFNHDSYWGKTPMPVYSGNYQTSYRKIQGNRMTNSAGADMGYRWKKGEARLSAGYSAGMYAYNNESGSSRFEQADAVLNVRSTNADPSSFYYDFDLRYRYLSAFNSVSEHLADAGLSLGAAVKDEHSVYLRLDGTFSNFGLWKVSPMYKWAKGRWRVKAGLVLSSVYGNGVSVGGERTIVYPDAAVGYEAVANSLWLGLNVSGDNKLYARYDLLSINPWLSPEQGVYLTSTPVSVGLGLKGQVRDRFSYSLKVDYSMVNNMLSFGADRYMQKVYGGNSHTVGVDAAVRWKSRDFFAVVEAGYRYFSNQDAALMMPPFDLKAVLEYNLRQRLFIRADCTYRTSVTGMGTDESGRSMSYKVPSFVDVGVRISYAVNMRMQVFVEGNNLANSKIQYFLNYLEPGINIGAGLCFKL</sequence>
<feature type="chain" id="PRO_5038910860" evidence="4">
    <location>
        <begin position="24"/>
        <end position="540"/>
    </location>
</feature>
<evidence type="ECO:0000256" key="2">
    <source>
        <dbReference type="ARBA" id="ARBA00023136"/>
    </source>
</evidence>
<proteinExistence type="predicted"/>
<evidence type="ECO:0000256" key="1">
    <source>
        <dbReference type="ARBA" id="ARBA00004442"/>
    </source>
</evidence>
<dbReference type="Gene3D" id="2.40.170.20">
    <property type="entry name" value="TonB-dependent receptor, beta-barrel domain"/>
    <property type="match status" value="1"/>
</dbReference>
<dbReference type="SUPFAM" id="SSF56935">
    <property type="entry name" value="Porins"/>
    <property type="match status" value="1"/>
</dbReference>
<dbReference type="EMBL" id="DXAW01000059">
    <property type="protein sequence ID" value="HIZ85446.1"/>
    <property type="molecule type" value="Genomic_DNA"/>
</dbReference>
<evidence type="ECO:0000313" key="5">
    <source>
        <dbReference type="EMBL" id="HIZ85446.1"/>
    </source>
</evidence>
<comment type="subcellular location">
    <subcellularLocation>
        <location evidence="1">Cell outer membrane</location>
    </subcellularLocation>
</comment>
<comment type="caution">
    <text evidence="5">The sequence shown here is derived from an EMBL/GenBank/DDBJ whole genome shotgun (WGS) entry which is preliminary data.</text>
</comment>
<evidence type="ECO:0000256" key="3">
    <source>
        <dbReference type="ARBA" id="ARBA00023237"/>
    </source>
</evidence>
<dbReference type="Proteomes" id="UP000824115">
    <property type="component" value="Unassembled WGS sequence"/>
</dbReference>
<name>A0A9D2KA01_9BACT</name>
<keyword evidence="4" id="KW-0732">Signal</keyword>
<feature type="signal peptide" evidence="4">
    <location>
        <begin position="1"/>
        <end position="23"/>
    </location>
</feature>
<gene>
    <name evidence="5" type="ORF">IAC04_03040</name>
</gene>
<evidence type="ECO:0000256" key="4">
    <source>
        <dbReference type="SAM" id="SignalP"/>
    </source>
</evidence>
<dbReference type="GO" id="GO:0009279">
    <property type="term" value="C:cell outer membrane"/>
    <property type="evidence" value="ECO:0007669"/>
    <property type="project" value="UniProtKB-SubCell"/>
</dbReference>